<evidence type="ECO:0000313" key="3">
    <source>
        <dbReference type="Proteomes" id="UP000712673"/>
    </source>
</evidence>
<accession>A0A937VZB8</accession>
<dbReference type="InterPro" id="IPR012296">
    <property type="entry name" value="Nuclease_put_TT1808"/>
</dbReference>
<protein>
    <submittedName>
        <fullName evidence="2">Uma2 family endonuclease</fullName>
    </submittedName>
</protein>
<sequence>MVGTHMTTQEKPVSITQRVTLHGISWQTYLHLIAELGDHRAARLAYAQGVLEITMPSDRHETYKKLLERMIETLTEELNVPAKSFGATTLNRADLEHGAEPDSCYYVQHVQQIAGRHIDLAMDPPPDLIVEIDIASSPSRRMEIYRQLGVPELWRYLGGRVQIYQLQNGEYTPCDHSPSLPLVSTAVINQFLQQAETQDDTTFARTWRQWVRQQAASPPAST</sequence>
<dbReference type="AlphaFoldDB" id="A0A937VZB8"/>
<dbReference type="CDD" id="cd06260">
    <property type="entry name" value="DUF820-like"/>
    <property type="match status" value="1"/>
</dbReference>
<proteinExistence type="predicted"/>
<evidence type="ECO:0000259" key="1">
    <source>
        <dbReference type="Pfam" id="PF05685"/>
    </source>
</evidence>
<dbReference type="InterPro" id="IPR011335">
    <property type="entry name" value="Restrct_endonuc-II-like"/>
</dbReference>
<dbReference type="Proteomes" id="UP000712673">
    <property type="component" value="Unassembled WGS sequence"/>
</dbReference>
<reference evidence="2" key="1">
    <citation type="submission" date="2019-03" db="EMBL/GenBank/DDBJ databases">
        <title>Lake Tanganyika Metagenome-Assembled Genomes (MAGs).</title>
        <authorList>
            <person name="Tran P."/>
        </authorList>
    </citation>
    <scope>NUCLEOTIDE SEQUENCE</scope>
    <source>
        <strain evidence="2">K_DeepCast_65m_m2_066</strain>
    </source>
</reference>
<dbReference type="PANTHER" id="PTHR47152">
    <property type="entry name" value="SLR2084 PROTEIN-RELATED"/>
    <property type="match status" value="1"/>
</dbReference>
<comment type="caution">
    <text evidence="2">The sequence shown here is derived from an EMBL/GenBank/DDBJ whole genome shotgun (WGS) entry which is preliminary data.</text>
</comment>
<keyword evidence="2" id="KW-0540">Nuclease</keyword>
<name>A0A937VZB8_UNCTE</name>
<organism evidence="2 3">
    <name type="scientific">Tectimicrobiota bacterium</name>
    <dbReference type="NCBI Taxonomy" id="2528274"/>
    <lineage>
        <taxon>Bacteria</taxon>
        <taxon>Pseudomonadati</taxon>
        <taxon>Nitrospinota/Tectimicrobiota group</taxon>
        <taxon>Candidatus Tectimicrobiota</taxon>
    </lineage>
</organism>
<dbReference type="EMBL" id="VGLS01000216">
    <property type="protein sequence ID" value="MBM3223881.1"/>
    <property type="molecule type" value="Genomic_DNA"/>
</dbReference>
<feature type="domain" description="Putative restriction endonuclease" evidence="1">
    <location>
        <begin position="26"/>
        <end position="179"/>
    </location>
</feature>
<dbReference type="GO" id="GO:0004519">
    <property type="term" value="F:endonuclease activity"/>
    <property type="evidence" value="ECO:0007669"/>
    <property type="project" value="UniProtKB-KW"/>
</dbReference>
<keyword evidence="2" id="KW-0255">Endonuclease</keyword>
<dbReference type="InterPro" id="IPR008538">
    <property type="entry name" value="Uma2"/>
</dbReference>
<dbReference type="SUPFAM" id="SSF52980">
    <property type="entry name" value="Restriction endonuclease-like"/>
    <property type="match status" value="1"/>
</dbReference>
<evidence type="ECO:0000313" key="2">
    <source>
        <dbReference type="EMBL" id="MBM3223881.1"/>
    </source>
</evidence>
<dbReference type="Gene3D" id="3.90.1570.10">
    <property type="entry name" value="tt1808, chain A"/>
    <property type="match status" value="1"/>
</dbReference>
<dbReference type="Pfam" id="PF05685">
    <property type="entry name" value="Uma2"/>
    <property type="match status" value="1"/>
</dbReference>
<gene>
    <name evidence="2" type="ORF">FJZ47_08785</name>
</gene>
<keyword evidence="2" id="KW-0378">Hydrolase</keyword>
<dbReference type="PANTHER" id="PTHR47152:SF2">
    <property type="entry name" value="SLR2084 PROTEIN"/>
    <property type="match status" value="1"/>
</dbReference>